<dbReference type="PANTHER" id="PTHR34596:SF2">
    <property type="entry name" value="CHITOPORIN"/>
    <property type="match status" value="1"/>
</dbReference>
<dbReference type="GO" id="GO:0016020">
    <property type="term" value="C:membrane"/>
    <property type="evidence" value="ECO:0007669"/>
    <property type="project" value="InterPro"/>
</dbReference>
<dbReference type="EMBL" id="CP029822">
    <property type="protein sequence ID" value="AZS50153.1"/>
    <property type="molecule type" value="Genomic_DNA"/>
</dbReference>
<dbReference type="KEGG" id="emo:DM558_04895"/>
<dbReference type="GO" id="GO:0015288">
    <property type="term" value="F:porin activity"/>
    <property type="evidence" value="ECO:0007669"/>
    <property type="project" value="TreeGrafter"/>
</dbReference>
<dbReference type="InterPro" id="IPR005318">
    <property type="entry name" value="OM_porin_bac"/>
</dbReference>
<organism evidence="5 6">
    <name type="scientific">Entomomonas moraniae</name>
    <dbReference type="NCBI Taxonomy" id="2213226"/>
    <lineage>
        <taxon>Bacteria</taxon>
        <taxon>Pseudomonadati</taxon>
        <taxon>Pseudomonadota</taxon>
        <taxon>Gammaproteobacteria</taxon>
        <taxon>Pseudomonadales</taxon>
        <taxon>Pseudomonadaceae</taxon>
        <taxon>Entomomonas</taxon>
    </lineage>
</organism>
<sequence length="465" mass="51989">MFKLNLFAITITALIPSLTYAAPPDDAKKEISSILNESEQAKSEGILEDSDLNLLIRNVYFNRDFRNSSHNGHGSYKAQSYQEEWGQGFILNYQSGFTQGTVGFGVDALGMYGFKLDTGRGRTGIGLTPTDRHGRAEDNYSKAVGAVKARISSTTLKYGEQIIDTPVFSTDDARLLPETAEGFLLTSNEIKNLKINAGHFTSLRAMDQSYRDSRPNDWGLYNNKGTGLKRADFIGGSYQFTDNLSAALYYSNVKDFWKKKYLGIDYAYPIDENQAVNLSFNYYNTKSQGPVKYLSREVGNGHKIDSNAWSLQGSYTYDVHKFTLAYQAVTGKGMGNPYGVDGGGSMYLANSVQYSDFNNAGERSWQARYDLDMTNYGVPGLNLMARYVSGSNISEYLRASDKSGGKVSERETNFEAKYVVQTGPAKNLNFRVRYSIYRSSGFSNDVNEVRLITEYPWDILGTFRK</sequence>
<proteinExistence type="inferred from homology"/>
<accession>A0A3S9XCH6</accession>
<evidence type="ECO:0000256" key="4">
    <source>
        <dbReference type="SAM" id="SignalP"/>
    </source>
</evidence>
<dbReference type="Pfam" id="PF03573">
    <property type="entry name" value="OprD"/>
    <property type="match status" value="1"/>
</dbReference>
<evidence type="ECO:0000256" key="3">
    <source>
        <dbReference type="ARBA" id="ARBA00022729"/>
    </source>
</evidence>
<evidence type="ECO:0000256" key="1">
    <source>
        <dbReference type="ARBA" id="ARBA00009075"/>
    </source>
</evidence>
<evidence type="ECO:0000256" key="2">
    <source>
        <dbReference type="ARBA" id="ARBA00022448"/>
    </source>
</evidence>
<comment type="similarity">
    <text evidence="1">Belongs to the outer membrane porin (Opr) (TC 1.B.25) family.</text>
</comment>
<gene>
    <name evidence="5" type="ORF">DM558_04895</name>
</gene>
<dbReference type="Proteomes" id="UP000273143">
    <property type="component" value="Chromosome"/>
</dbReference>
<dbReference type="PANTHER" id="PTHR34596">
    <property type="entry name" value="CHITOPORIN"/>
    <property type="match status" value="1"/>
</dbReference>
<feature type="chain" id="PRO_5019123650" evidence="4">
    <location>
        <begin position="22"/>
        <end position="465"/>
    </location>
</feature>
<evidence type="ECO:0000313" key="6">
    <source>
        <dbReference type="Proteomes" id="UP000273143"/>
    </source>
</evidence>
<protein>
    <submittedName>
        <fullName evidence="5">Porin</fullName>
    </submittedName>
</protein>
<keyword evidence="6" id="KW-1185">Reference proteome</keyword>
<keyword evidence="3 4" id="KW-0732">Signal</keyword>
<dbReference type="AlphaFoldDB" id="A0A3S9XCH6"/>
<reference evidence="6" key="1">
    <citation type="submission" date="2018-06" db="EMBL/GenBank/DDBJ databases">
        <title>Complete genome of Pseudomonas insecticola strain QZS01.</title>
        <authorList>
            <person name="Wang J."/>
            <person name="Su Q."/>
        </authorList>
    </citation>
    <scope>NUCLEOTIDE SEQUENCE [LARGE SCALE GENOMIC DNA]</scope>
    <source>
        <strain evidence="6">QZS01</strain>
    </source>
</reference>
<evidence type="ECO:0000313" key="5">
    <source>
        <dbReference type="EMBL" id="AZS50153.1"/>
    </source>
</evidence>
<keyword evidence="2" id="KW-0813">Transport</keyword>
<dbReference type="Gene3D" id="2.40.160.10">
    <property type="entry name" value="Porin"/>
    <property type="match status" value="1"/>
</dbReference>
<dbReference type="InterPro" id="IPR023614">
    <property type="entry name" value="Porin_dom_sf"/>
</dbReference>
<dbReference type="RefSeq" id="WP_127162296.1">
    <property type="nucleotide sequence ID" value="NZ_CP029822.1"/>
</dbReference>
<name>A0A3S9XCH6_9GAMM</name>
<feature type="signal peptide" evidence="4">
    <location>
        <begin position="1"/>
        <end position="21"/>
    </location>
</feature>